<feature type="transmembrane region" description="Helical" evidence="1">
    <location>
        <begin position="90"/>
        <end position="117"/>
    </location>
</feature>
<organism evidence="2 3">
    <name type="scientific">Limosilactobacillus pontis</name>
    <dbReference type="NCBI Taxonomy" id="35787"/>
    <lineage>
        <taxon>Bacteria</taxon>
        <taxon>Bacillati</taxon>
        <taxon>Bacillota</taxon>
        <taxon>Bacilli</taxon>
        <taxon>Lactobacillales</taxon>
        <taxon>Lactobacillaceae</taxon>
        <taxon>Limosilactobacillus</taxon>
    </lineage>
</organism>
<reference evidence="2 3" key="1">
    <citation type="submission" date="2017-09" db="EMBL/GenBank/DDBJ databases">
        <title>Bacterial strain isolated from the female urinary microbiota.</title>
        <authorList>
            <person name="Thomas-White K."/>
            <person name="Kumar N."/>
            <person name="Forster S."/>
            <person name="Putonti C."/>
            <person name="Lawley T."/>
            <person name="Wolfe A.J."/>
        </authorList>
    </citation>
    <scope>NUCLEOTIDE SEQUENCE [LARGE SCALE GENOMIC DNA]</scope>
    <source>
        <strain evidence="2 3">UMB0683</strain>
    </source>
</reference>
<dbReference type="PANTHER" id="PTHR37305">
    <property type="entry name" value="INTEGRAL MEMBRANE PROTEIN-RELATED"/>
    <property type="match status" value="1"/>
</dbReference>
<dbReference type="AlphaFoldDB" id="A0A2J6NP57"/>
<dbReference type="EMBL" id="PNFV01000002">
    <property type="protein sequence ID" value="PMB83102.1"/>
    <property type="molecule type" value="Genomic_DNA"/>
</dbReference>
<keyword evidence="1" id="KW-0812">Transmembrane</keyword>
<dbReference type="Pfam" id="PF12730">
    <property type="entry name" value="ABC2_membrane_4"/>
    <property type="match status" value="1"/>
</dbReference>
<sequence>MYTELRQELYKLSHRKLPWLIIIFMVALMVIIGLAMGRTYSNLLVMTCYDSSMVIMLLLVIVGSTIFSMEFQNETIIPLIYRSRGRGSVFFAKFVTLFLYDVILHIIAIMVTFLLNIVPIINNPVSWTAIYKYHQPLVINMLATTGVDLVTSSLIISLICLSSCLINSNTVVIAINALIIFMGSGLSSNLLLANVGPSRIIRWNPFNMLNLTTQYYNYATYHITSMLSNSQLLLGTICYVIIFTLLAYWCFQRKHF</sequence>
<feature type="transmembrane region" description="Helical" evidence="1">
    <location>
        <begin position="173"/>
        <end position="193"/>
    </location>
</feature>
<accession>A0A2J6NP57</accession>
<dbReference type="RefSeq" id="WP_104688204.1">
    <property type="nucleotide sequence ID" value="NZ_PNFV01000002.1"/>
</dbReference>
<gene>
    <name evidence="2" type="ORF">CK797_02330</name>
</gene>
<evidence type="ECO:0000313" key="3">
    <source>
        <dbReference type="Proteomes" id="UP000239920"/>
    </source>
</evidence>
<dbReference type="PANTHER" id="PTHR37305:SF1">
    <property type="entry name" value="MEMBRANE PROTEIN"/>
    <property type="match status" value="1"/>
</dbReference>
<dbReference type="OrthoDB" id="2295852at2"/>
<comment type="caution">
    <text evidence="2">The sequence shown here is derived from an EMBL/GenBank/DDBJ whole genome shotgun (WGS) entry which is preliminary data.</text>
</comment>
<keyword evidence="1" id="KW-1133">Transmembrane helix</keyword>
<name>A0A2J6NP57_9LACO</name>
<evidence type="ECO:0000313" key="2">
    <source>
        <dbReference type="EMBL" id="PMB83102.1"/>
    </source>
</evidence>
<feature type="transmembrane region" description="Helical" evidence="1">
    <location>
        <begin position="52"/>
        <end position="69"/>
    </location>
</feature>
<dbReference type="Proteomes" id="UP000239920">
    <property type="component" value="Unassembled WGS sequence"/>
</dbReference>
<keyword evidence="1" id="KW-0472">Membrane</keyword>
<feature type="transmembrane region" description="Helical" evidence="1">
    <location>
        <begin position="20"/>
        <end position="40"/>
    </location>
</feature>
<proteinExistence type="predicted"/>
<feature type="transmembrane region" description="Helical" evidence="1">
    <location>
        <begin position="137"/>
        <end position="161"/>
    </location>
</feature>
<protein>
    <submittedName>
        <fullName evidence="2">ABC transporter permease</fullName>
    </submittedName>
</protein>
<evidence type="ECO:0000256" key="1">
    <source>
        <dbReference type="SAM" id="Phobius"/>
    </source>
</evidence>
<feature type="transmembrane region" description="Helical" evidence="1">
    <location>
        <begin position="232"/>
        <end position="251"/>
    </location>
</feature>